<feature type="transmembrane region" description="Helical" evidence="2">
    <location>
        <begin position="312"/>
        <end position="335"/>
    </location>
</feature>
<evidence type="ECO:0000313" key="3">
    <source>
        <dbReference type="EMBL" id="SDM92609.1"/>
    </source>
</evidence>
<organism evidence="3 4">
    <name type="scientific">Actinacidiphila guanduensis</name>
    <dbReference type="NCBI Taxonomy" id="310781"/>
    <lineage>
        <taxon>Bacteria</taxon>
        <taxon>Bacillati</taxon>
        <taxon>Actinomycetota</taxon>
        <taxon>Actinomycetes</taxon>
        <taxon>Kitasatosporales</taxon>
        <taxon>Streptomycetaceae</taxon>
        <taxon>Actinacidiphila</taxon>
    </lineage>
</organism>
<dbReference type="Proteomes" id="UP000199341">
    <property type="component" value="Unassembled WGS sequence"/>
</dbReference>
<keyword evidence="2" id="KW-0472">Membrane</keyword>
<reference evidence="3 4" key="1">
    <citation type="submission" date="2016-10" db="EMBL/GenBank/DDBJ databases">
        <authorList>
            <person name="de Groot N.N."/>
        </authorList>
    </citation>
    <scope>NUCLEOTIDE SEQUENCE [LARGE SCALE GENOMIC DNA]</scope>
    <source>
        <strain evidence="3 4">CGMCC 4.2022</strain>
    </source>
</reference>
<keyword evidence="2" id="KW-0812">Transmembrane</keyword>
<feature type="region of interest" description="Disordered" evidence="1">
    <location>
        <begin position="1"/>
        <end position="22"/>
    </location>
</feature>
<feature type="transmembrane region" description="Helical" evidence="2">
    <location>
        <begin position="149"/>
        <end position="167"/>
    </location>
</feature>
<feature type="transmembrane region" description="Helical" evidence="2">
    <location>
        <begin position="341"/>
        <end position="363"/>
    </location>
</feature>
<feature type="transmembrane region" description="Helical" evidence="2">
    <location>
        <begin position="100"/>
        <end position="117"/>
    </location>
</feature>
<dbReference type="OrthoDB" id="3458595at2"/>
<feature type="transmembrane region" description="Helical" evidence="2">
    <location>
        <begin position="215"/>
        <end position="233"/>
    </location>
</feature>
<sequence length="545" mass="57593">MSEITGTLVRPRPPHGTGPDREAQARRAGRWAAAVAAVYGVVQLVAVVPGSGLGWDETVYTSQVSGSVPAAFFSAPRARGISFLAAPIASWTGSTTALRVWFAVLSALGLFLALRAWRTLVPPAVVALAGGLFATLWISLYYGPQVMPNLWSAYGALAAVAFFLRLLRDPGDRRSAAGLAAAVTLSGLMRPPDAFWLVLPIAATALLLRAGRRPLVWSALAAGVVLGCAEWVIEAYVRYGGLSERLDRASAIQGGTGWNFAVDDQVRALDGHTLCRPCTVPWRHPADSIWFFVLPVLAVAGLWAAHRAGRRATALLPLLTAASTAFPYLFLIGYAAPRFLLPAYALAAIPVAWCLRAAFLWAGSPGTVGTGSRTSAAPERPPAAPSPADAAAPGTQRTPLPHPRRRALVLRRSAGAVLAVLLCGHLAVQAAVLTSDVRSNRTMRRDYGTVAASLHSAGVRPPCVLSGDHAVPMAFYAGCSSRQVGGPDGSITPAGLRRTALHRPVALLVRGGRPSYARGWRLLRLPDLPAFHGYRAYVARPAGRQ</sequence>
<name>A0A1G9X777_9ACTN</name>
<protein>
    <recommendedName>
        <fullName evidence="5">Integral membrane protein</fullName>
    </recommendedName>
</protein>
<dbReference type="STRING" id="310781.SAMN05216259_10225"/>
<feature type="transmembrane region" description="Helical" evidence="2">
    <location>
        <begin position="124"/>
        <end position="143"/>
    </location>
</feature>
<dbReference type="EMBL" id="FNIE01000002">
    <property type="protein sequence ID" value="SDM92609.1"/>
    <property type="molecule type" value="Genomic_DNA"/>
</dbReference>
<dbReference type="AlphaFoldDB" id="A0A1G9X777"/>
<evidence type="ECO:0000256" key="2">
    <source>
        <dbReference type="SAM" id="Phobius"/>
    </source>
</evidence>
<feature type="transmembrane region" description="Helical" evidence="2">
    <location>
        <begin position="31"/>
        <end position="55"/>
    </location>
</feature>
<proteinExistence type="predicted"/>
<feature type="region of interest" description="Disordered" evidence="1">
    <location>
        <begin position="370"/>
        <end position="401"/>
    </location>
</feature>
<evidence type="ECO:0000313" key="4">
    <source>
        <dbReference type="Proteomes" id="UP000199341"/>
    </source>
</evidence>
<feature type="transmembrane region" description="Helical" evidence="2">
    <location>
        <begin position="289"/>
        <end position="305"/>
    </location>
</feature>
<gene>
    <name evidence="3" type="ORF">SAMN05216259_10225</name>
</gene>
<feature type="transmembrane region" description="Helical" evidence="2">
    <location>
        <begin position="414"/>
        <end position="433"/>
    </location>
</feature>
<keyword evidence="4" id="KW-1185">Reference proteome</keyword>
<evidence type="ECO:0000256" key="1">
    <source>
        <dbReference type="SAM" id="MobiDB-lite"/>
    </source>
</evidence>
<dbReference type="RefSeq" id="WP_093782772.1">
    <property type="nucleotide sequence ID" value="NZ_FNIE01000002.1"/>
</dbReference>
<keyword evidence="2" id="KW-1133">Transmembrane helix</keyword>
<accession>A0A1G9X777</accession>
<evidence type="ECO:0008006" key="5">
    <source>
        <dbReference type="Google" id="ProtNLM"/>
    </source>
</evidence>